<gene>
    <name evidence="5" type="ORF">SAMN05216323_102640</name>
</gene>
<dbReference type="Pfam" id="PF13335">
    <property type="entry name" value="Mg_chelatase_C"/>
    <property type="match status" value="1"/>
</dbReference>
<dbReference type="InterPro" id="IPR003593">
    <property type="entry name" value="AAA+_ATPase"/>
</dbReference>
<evidence type="ECO:0000313" key="6">
    <source>
        <dbReference type="Proteomes" id="UP000199452"/>
    </source>
</evidence>
<dbReference type="InterPro" id="IPR020568">
    <property type="entry name" value="Ribosomal_Su5_D2-typ_SF"/>
</dbReference>
<dbReference type="Gene3D" id="3.30.230.10">
    <property type="match status" value="1"/>
</dbReference>
<dbReference type="Gene3D" id="3.40.50.300">
    <property type="entry name" value="P-loop containing nucleotide triphosphate hydrolases"/>
    <property type="match status" value="1"/>
</dbReference>
<dbReference type="InterPro" id="IPR001208">
    <property type="entry name" value="MCM_dom"/>
</dbReference>
<dbReference type="STRING" id="1640674.SAMN05216323_102640"/>
<proteinExistence type="inferred from homology"/>
<accession>A0A1G6KRV7</accession>
<evidence type="ECO:0000259" key="4">
    <source>
        <dbReference type="SMART" id="SM00382"/>
    </source>
</evidence>
<feature type="domain" description="AAA+ ATPase" evidence="4">
    <location>
        <begin position="213"/>
        <end position="396"/>
    </location>
</feature>
<name>A0A1G6KRV7_9BACT</name>
<dbReference type="OrthoDB" id="9813147at2"/>
<reference evidence="5 6" key="1">
    <citation type="submission" date="2016-09" db="EMBL/GenBank/DDBJ databases">
        <authorList>
            <person name="Capua I."/>
            <person name="De Benedictis P."/>
            <person name="Joannis T."/>
            <person name="Lombin L.H."/>
            <person name="Cattoli G."/>
        </authorList>
    </citation>
    <scope>NUCLEOTIDE SEQUENCE [LARGE SCALE GENOMIC DNA]</scope>
    <source>
        <strain evidence="5 6">A7P-90m</strain>
    </source>
</reference>
<comment type="similarity">
    <text evidence="1">Belongs to the Mg-chelatase subunits D/I family. ComM subfamily.</text>
</comment>
<dbReference type="PANTHER" id="PTHR32039">
    <property type="entry name" value="MAGNESIUM-CHELATASE SUBUNIT CHLI"/>
    <property type="match status" value="1"/>
</dbReference>
<evidence type="ECO:0000313" key="5">
    <source>
        <dbReference type="EMBL" id="SDC33704.1"/>
    </source>
</evidence>
<dbReference type="RefSeq" id="WP_092437922.1">
    <property type="nucleotide sequence ID" value="NZ_FMYP01000026.1"/>
</dbReference>
<dbReference type="InterPro" id="IPR004482">
    <property type="entry name" value="Mg_chelat-rel"/>
</dbReference>
<dbReference type="SUPFAM" id="SSF52540">
    <property type="entry name" value="P-loop containing nucleoside triphosphate hydrolases"/>
    <property type="match status" value="1"/>
</dbReference>
<dbReference type="SUPFAM" id="SSF54211">
    <property type="entry name" value="Ribosomal protein S5 domain 2-like"/>
    <property type="match status" value="1"/>
</dbReference>
<dbReference type="PANTHER" id="PTHR32039:SF7">
    <property type="entry name" value="COMPETENCE PROTEIN COMM"/>
    <property type="match status" value="1"/>
</dbReference>
<sequence length="512" mass="55678">MLVKTFGSAVYGIKAATITIEVNVGQGINFFIVGLADAAVKESQQRMVSAIQTCGYHWPGKRIVINMAPADIRKEGSAYDLPLAIGILAATEQVSASHLDKYVIMGELSLDGGIHAIKGVLPIAINARDDGFKGLILPMANAREAAVVKGIEVIGVEDIRQVCDFLSDKLTIVPTVVDTVAEFAVNANSYDVDFSDVKGQENVKRALEIAAAGGHNIIMIGPPGAGKTMLAKRLPTIIPPLTLDEALETTKIHSVAGKIDSGTSLMTKRPYRSPHHTISDVALVGGGTYPQPGEISLAHNGVLFLDELPEFKRTALEVLRQPLEDRMITISRAKFSVEYPANFMLVASMNPCPCGYYNHPEKQCVCSPGVVQKYLNKISGPLLDRIDIHIEVVPVPFDKLYEARISESSSQIRERVVRARDVQVQRYAAHVGVHCNALISTKMLRKYCTLDEAGSALLKNAMARLGLSARAYDRILKVARTIADLEQCENIQSAHVAEAIQYRSLDRDNWAG</sequence>
<dbReference type="EMBL" id="FMYP01000026">
    <property type="protein sequence ID" value="SDC33704.1"/>
    <property type="molecule type" value="Genomic_DNA"/>
</dbReference>
<dbReference type="InterPro" id="IPR025158">
    <property type="entry name" value="Mg_chelat-rel_C"/>
</dbReference>
<evidence type="ECO:0000256" key="1">
    <source>
        <dbReference type="ARBA" id="ARBA00006354"/>
    </source>
</evidence>
<dbReference type="InterPro" id="IPR027417">
    <property type="entry name" value="P-loop_NTPase"/>
</dbReference>
<dbReference type="PRINTS" id="PR01657">
    <property type="entry name" value="MCMFAMILY"/>
</dbReference>
<dbReference type="InterPro" id="IPR000523">
    <property type="entry name" value="Mg_chelatse_chII-like_cat_dom"/>
</dbReference>
<dbReference type="Pfam" id="PF13541">
    <property type="entry name" value="ChlI"/>
    <property type="match status" value="1"/>
</dbReference>
<keyword evidence="6" id="KW-1185">Reference proteome</keyword>
<dbReference type="GO" id="GO:0003677">
    <property type="term" value="F:DNA binding"/>
    <property type="evidence" value="ECO:0007669"/>
    <property type="project" value="InterPro"/>
</dbReference>
<dbReference type="SMART" id="SM00382">
    <property type="entry name" value="AAA"/>
    <property type="match status" value="1"/>
</dbReference>
<protein>
    <submittedName>
        <fullName evidence="5">Magnesium chelatase family protein</fullName>
    </submittedName>
</protein>
<keyword evidence="2" id="KW-0547">Nucleotide-binding</keyword>
<keyword evidence="3" id="KW-0067">ATP-binding</keyword>
<organism evidence="5 6">
    <name type="scientific">Williamwhitmania taraxaci</name>
    <dbReference type="NCBI Taxonomy" id="1640674"/>
    <lineage>
        <taxon>Bacteria</taxon>
        <taxon>Pseudomonadati</taxon>
        <taxon>Bacteroidota</taxon>
        <taxon>Bacteroidia</taxon>
        <taxon>Bacteroidales</taxon>
        <taxon>Williamwhitmaniaceae</taxon>
        <taxon>Williamwhitmania</taxon>
    </lineage>
</organism>
<dbReference type="Proteomes" id="UP000199452">
    <property type="component" value="Unassembled WGS sequence"/>
</dbReference>
<dbReference type="InterPro" id="IPR014721">
    <property type="entry name" value="Ribsml_uS5_D2-typ_fold_subgr"/>
</dbReference>
<evidence type="ECO:0000256" key="2">
    <source>
        <dbReference type="ARBA" id="ARBA00022741"/>
    </source>
</evidence>
<dbReference type="GO" id="GO:0005524">
    <property type="term" value="F:ATP binding"/>
    <property type="evidence" value="ECO:0007669"/>
    <property type="project" value="UniProtKB-KW"/>
</dbReference>
<evidence type="ECO:0000256" key="3">
    <source>
        <dbReference type="ARBA" id="ARBA00022840"/>
    </source>
</evidence>
<dbReference type="InterPro" id="IPR045006">
    <property type="entry name" value="CHLI-like"/>
</dbReference>
<dbReference type="AlphaFoldDB" id="A0A1G6KRV7"/>
<dbReference type="NCBIfam" id="TIGR00368">
    <property type="entry name" value="YifB family Mg chelatase-like AAA ATPase"/>
    <property type="match status" value="1"/>
</dbReference>
<dbReference type="Pfam" id="PF01078">
    <property type="entry name" value="Mg_chelatase"/>
    <property type="match status" value="1"/>
</dbReference>